<comment type="similarity">
    <text evidence="6">Belongs to the ThrE exporter (TC 2.A.79) family.</text>
</comment>
<keyword evidence="2" id="KW-1003">Cell membrane</keyword>
<dbReference type="EMBL" id="WSLF01000005">
    <property type="protein sequence ID" value="KAE9634472.1"/>
    <property type="molecule type" value="Genomic_DNA"/>
</dbReference>
<gene>
    <name evidence="9" type="ORF">GND95_07305</name>
</gene>
<keyword evidence="5 7" id="KW-0472">Membrane</keyword>
<accession>A0A7C8HF91</accession>
<keyword evidence="10" id="KW-1185">Reference proteome</keyword>
<dbReference type="InterPro" id="IPR050539">
    <property type="entry name" value="ThrE_Dicarb/AminoAcid_Exp"/>
</dbReference>
<evidence type="ECO:0000259" key="8">
    <source>
        <dbReference type="Pfam" id="PF06738"/>
    </source>
</evidence>
<sequence length="261" mass="28664">MRSLIMQHKALLKFAIQAGEIMLRSGAETYRVEDTIERILSVHNLEVVEAFVTPTGIFATIDDKSMEMTTLVKRIRHRSIRLDKVMLVNDLSRRFTEGKISLENAMLELNEIDQKPPYPYYIMIGSTGLVSAFFTAVFGGNLRDCIVSFVIGISLGMMQHFFNKIRSSRFLTDLIGGCLIGSIALLFTRFLPSTHLDQIIIGSIMPLVPGVAITNAIRDTIEGDLLSGVSRAVEAFFVAISIATGVGVVLKIGLALLGGIL</sequence>
<keyword evidence="4 7" id="KW-1133">Transmembrane helix</keyword>
<dbReference type="PANTHER" id="PTHR34390">
    <property type="entry name" value="UPF0442 PROTEIN YJJB-RELATED"/>
    <property type="match status" value="1"/>
</dbReference>
<evidence type="ECO:0000256" key="4">
    <source>
        <dbReference type="ARBA" id="ARBA00022989"/>
    </source>
</evidence>
<comment type="subcellular location">
    <subcellularLocation>
        <location evidence="1">Cell membrane</location>
        <topology evidence="1">Multi-pass membrane protein</topology>
    </subcellularLocation>
</comment>
<evidence type="ECO:0000313" key="9">
    <source>
        <dbReference type="EMBL" id="KAE9634472.1"/>
    </source>
</evidence>
<comment type="caution">
    <text evidence="9">The sequence shown here is derived from an EMBL/GenBank/DDBJ whole genome shotgun (WGS) entry which is preliminary data.</text>
</comment>
<dbReference type="Proteomes" id="UP000483018">
    <property type="component" value="Unassembled WGS sequence"/>
</dbReference>
<proteinExistence type="inferred from homology"/>
<name>A0A7C8HF91_9FIRM</name>
<organism evidence="9 10">
    <name type="scientific">Defluviitalea raffinosedens</name>
    <dbReference type="NCBI Taxonomy" id="1450156"/>
    <lineage>
        <taxon>Bacteria</taxon>
        <taxon>Bacillati</taxon>
        <taxon>Bacillota</taxon>
        <taxon>Clostridia</taxon>
        <taxon>Lachnospirales</taxon>
        <taxon>Defluviitaleaceae</taxon>
        <taxon>Defluviitalea</taxon>
    </lineage>
</organism>
<feature type="transmembrane region" description="Helical" evidence="7">
    <location>
        <begin position="198"/>
        <end position="217"/>
    </location>
</feature>
<evidence type="ECO:0000256" key="5">
    <source>
        <dbReference type="ARBA" id="ARBA00023136"/>
    </source>
</evidence>
<feature type="domain" description="Threonine/serine exporter-like N-terminal" evidence="8">
    <location>
        <begin position="14"/>
        <end position="252"/>
    </location>
</feature>
<protein>
    <submittedName>
        <fullName evidence="9">Threonine/serine exporter</fullName>
    </submittedName>
</protein>
<evidence type="ECO:0000256" key="1">
    <source>
        <dbReference type="ARBA" id="ARBA00004651"/>
    </source>
</evidence>
<dbReference type="GO" id="GO:0015744">
    <property type="term" value="P:succinate transport"/>
    <property type="evidence" value="ECO:0007669"/>
    <property type="project" value="TreeGrafter"/>
</dbReference>
<dbReference type="Pfam" id="PF06738">
    <property type="entry name" value="ThrE"/>
    <property type="match status" value="1"/>
</dbReference>
<reference evidence="9 10" key="1">
    <citation type="submission" date="2019-12" db="EMBL/GenBank/DDBJ databases">
        <title>Defluviitalea raffinosedens, isolated from a biogas fermenter, genome sequencing and characterization.</title>
        <authorList>
            <person name="Rettenmaier R."/>
            <person name="Schneider M."/>
            <person name="Neuhaus K."/>
            <person name="Liebl W."/>
            <person name="Zverlov V."/>
        </authorList>
    </citation>
    <scope>NUCLEOTIDE SEQUENCE [LARGE SCALE GENOMIC DNA]</scope>
    <source>
        <strain evidence="9 10">249c-K6</strain>
    </source>
</reference>
<evidence type="ECO:0000256" key="3">
    <source>
        <dbReference type="ARBA" id="ARBA00022692"/>
    </source>
</evidence>
<dbReference type="InterPro" id="IPR010619">
    <property type="entry name" value="ThrE-like_N"/>
</dbReference>
<evidence type="ECO:0000256" key="7">
    <source>
        <dbReference type="SAM" id="Phobius"/>
    </source>
</evidence>
<evidence type="ECO:0000313" key="10">
    <source>
        <dbReference type="Proteomes" id="UP000483018"/>
    </source>
</evidence>
<dbReference type="AlphaFoldDB" id="A0A7C8HF91"/>
<dbReference type="GO" id="GO:0022857">
    <property type="term" value="F:transmembrane transporter activity"/>
    <property type="evidence" value="ECO:0007669"/>
    <property type="project" value="InterPro"/>
</dbReference>
<feature type="transmembrane region" description="Helical" evidence="7">
    <location>
        <begin position="120"/>
        <end position="140"/>
    </location>
</feature>
<dbReference type="PANTHER" id="PTHR34390:SF2">
    <property type="entry name" value="SUCCINATE TRANSPORTER SUBUNIT YJJP-RELATED"/>
    <property type="match status" value="1"/>
</dbReference>
<feature type="transmembrane region" description="Helical" evidence="7">
    <location>
        <begin position="174"/>
        <end position="192"/>
    </location>
</feature>
<evidence type="ECO:0000256" key="2">
    <source>
        <dbReference type="ARBA" id="ARBA00022475"/>
    </source>
</evidence>
<dbReference type="GO" id="GO:0005886">
    <property type="term" value="C:plasma membrane"/>
    <property type="evidence" value="ECO:0007669"/>
    <property type="project" value="UniProtKB-SubCell"/>
</dbReference>
<evidence type="ECO:0000256" key="6">
    <source>
        <dbReference type="ARBA" id="ARBA00034125"/>
    </source>
</evidence>
<keyword evidence="3 7" id="KW-0812">Transmembrane</keyword>
<feature type="transmembrane region" description="Helical" evidence="7">
    <location>
        <begin position="237"/>
        <end position="260"/>
    </location>
</feature>